<dbReference type="AlphaFoldDB" id="A0A161Z4U0"/>
<sequence>MLGDDSQGEQMALYQCMVPMGSVDPSAAVSTIREYGLPVPRPGKEAEWIEKNRDHLVAAGLAV</sequence>
<dbReference type="Proteomes" id="UP000076512">
    <property type="component" value="Unassembled WGS sequence"/>
</dbReference>
<accession>A0A161Z4U0</accession>
<dbReference type="RefSeq" id="WP_067586334.1">
    <property type="nucleotide sequence ID" value="NZ_JABMCZ010000005.1"/>
</dbReference>
<proteinExistence type="predicted"/>
<protein>
    <submittedName>
        <fullName evidence="1">Uncharacterized protein</fullName>
    </submittedName>
</protein>
<gene>
    <name evidence="1" type="ORF">AWN90_22160</name>
</gene>
<reference evidence="1 2" key="1">
    <citation type="submission" date="2016-04" db="EMBL/GenBank/DDBJ databases">
        <authorList>
            <person name="Evans L.H."/>
            <person name="Alamgir A."/>
            <person name="Owens N."/>
            <person name="Weber N.D."/>
            <person name="Virtaneva K."/>
            <person name="Barbian K."/>
            <person name="Babar A."/>
            <person name="Rosenke K."/>
        </authorList>
    </citation>
    <scope>NUCLEOTIDE SEQUENCE [LARGE SCALE GENOMIC DNA]</scope>
    <source>
        <strain evidence="1 2">IFM 0406</strain>
    </source>
</reference>
<keyword evidence="2" id="KW-1185">Reference proteome</keyword>
<comment type="caution">
    <text evidence="1">The sequence shown here is derived from an EMBL/GenBank/DDBJ whole genome shotgun (WGS) entry which is preliminary data.</text>
</comment>
<organism evidence="1 2">
    <name type="scientific">Nocardia terpenica</name>
    <dbReference type="NCBI Taxonomy" id="455432"/>
    <lineage>
        <taxon>Bacteria</taxon>
        <taxon>Bacillati</taxon>
        <taxon>Actinomycetota</taxon>
        <taxon>Actinomycetes</taxon>
        <taxon>Mycobacteriales</taxon>
        <taxon>Nocardiaceae</taxon>
        <taxon>Nocardia</taxon>
    </lineage>
</organism>
<dbReference type="EMBL" id="LWGR01000004">
    <property type="protein sequence ID" value="KZM74754.1"/>
    <property type="molecule type" value="Genomic_DNA"/>
</dbReference>
<evidence type="ECO:0000313" key="2">
    <source>
        <dbReference type="Proteomes" id="UP000076512"/>
    </source>
</evidence>
<evidence type="ECO:0000313" key="1">
    <source>
        <dbReference type="EMBL" id="KZM74754.1"/>
    </source>
</evidence>
<name>A0A161Z4U0_9NOCA</name>
<dbReference type="STRING" id="455432.AWN90_22160"/>